<protein>
    <submittedName>
        <fullName evidence="1">Uncharacterized protein</fullName>
    </submittedName>
</protein>
<dbReference type="HOGENOM" id="CLU_098620_0_0_14"/>
<dbReference type="AlphaFoldDB" id="E8ZJ02"/>
<sequence>MSLPKLAKPIAGLAGLSAVSVGGVLLYKSPTPELEKPVTSSLRDLLSKKNKGKRLISEKEDHYYWTIGWKAYLSDNKESNPWGISDWSKNKAFDPKQEVPTSFIDSCLENSKKEIAEGDSLYSQVIRYCTRNTTVSDLILENASGRDLMAKAEGFTYPSWNTALSDYKKAVEVTGTDVWGIKIQDPQALNTLMDKCSEKSSFETGDVDSEVYKQVLSWCTEASQPEHT</sequence>
<dbReference type="KEGG" id="mha:HF1_11150"/>
<proteinExistence type="predicted"/>
<evidence type="ECO:0000313" key="1">
    <source>
        <dbReference type="EMBL" id="CBY93123.1"/>
    </source>
</evidence>
<accession>E8ZJ02</accession>
<keyword evidence="2" id="KW-1185">Reference proteome</keyword>
<dbReference type="EMBL" id="FR773153">
    <property type="protein sequence ID" value="CBY93123.1"/>
    <property type="molecule type" value="Genomic_DNA"/>
</dbReference>
<organism evidence="1 2">
    <name type="scientific">Mycoplasma haemofelis (strain Langford 1)</name>
    <name type="common">Haemobartonella felis</name>
    <dbReference type="NCBI Taxonomy" id="941640"/>
    <lineage>
        <taxon>Bacteria</taxon>
        <taxon>Bacillati</taxon>
        <taxon>Mycoplasmatota</taxon>
        <taxon>Mollicutes</taxon>
        <taxon>Mycoplasmataceae</taxon>
        <taxon>Mycoplasma</taxon>
    </lineage>
</organism>
<gene>
    <name evidence="1" type="ORF">HF1_11150</name>
</gene>
<name>E8ZJ02_MYCHL</name>
<evidence type="ECO:0000313" key="2">
    <source>
        <dbReference type="Proteomes" id="UP000008637"/>
    </source>
</evidence>
<reference evidence="1 2" key="1">
    <citation type="journal article" date="2011" name="J. Bacteriol.">
        <title>Complete genome sequence of Mycoplasma haemofelis, a hemotropic mycoplasma.</title>
        <authorList>
            <person name="Barker E.N."/>
            <person name="Helps C.R."/>
            <person name="Peters I.R."/>
            <person name="Darby A.C."/>
            <person name="Radford A.D."/>
            <person name="Tasker S."/>
        </authorList>
    </citation>
    <scope>NUCLEOTIDE SEQUENCE [LARGE SCALE GENOMIC DNA]</scope>
    <source>
        <strain evidence="1 2">Langford 1</strain>
    </source>
</reference>
<dbReference type="Proteomes" id="UP000008637">
    <property type="component" value="Chromosome"/>
</dbReference>